<keyword evidence="1" id="KW-0812">Transmembrane</keyword>
<organism evidence="2 3">
    <name type="scientific">Microbacterium imperiale</name>
    <dbReference type="NCBI Taxonomy" id="33884"/>
    <lineage>
        <taxon>Bacteria</taxon>
        <taxon>Bacillati</taxon>
        <taxon>Actinomycetota</taxon>
        <taxon>Actinomycetes</taxon>
        <taxon>Micrococcales</taxon>
        <taxon>Microbacteriaceae</taxon>
        <taxon>Microbacterium</taxon>
    </lineage>
</organism>
<keyword evidence="1" id="KW-1133">Transmembrane helix</keyword>
<keyword evidence="1" id="KW-0472">Membrane</keyword>
<dbReference type="Proteomes" id="UP001142317">
    <property type="component" value="Unassembled WGS sequence"/>
</dbReference>
<comment type="caution">
    <text evidence="2">The sequence shown here is derived from an EMBL/GenBank/DDBJ whole genome shotgun (WGS) entry which is preliminary data.</text>
</comment>
<proteinExistence type="predicted"/>
<gene>
    <name evidence="2" type="ORF">GCM10017586_02130</name>
</gene>
<accession>A0A9W6HDK5</accession>
<evidence type="ECO:0000256" key="1">
    <source>
        <dbReference type="SAM" id="Phobius"/>
    </source>
</evidence>
<evidence type="ECO:0000313" key="3">
    <source>
        <dbReference type="Proteomes" id="UP001142317"/>
    </source>
</evidence>
<keyword evidence="3" id="KW-1185">Reference proteome</keyword>
<sequence>MTTAPLSAPHRLRSVAGRAPAVVGAIAGNIVILGIVALAALVVPVAAALTFGSALLSRLG</sequence>
<evidence type="ECO:0000313" key="2">
    <source>
        <dbReference type="EMBL" id="GLJ78531.1"/>
    </source>
</evidence>
<reference evidence="2" key="1">
    <citation type="journal article" date="2014" name="Int. J. Syst. Evol. Microbiol.">
        <title>Complete genome sequence of Corynebacterium casei LMG S-19264T (=DSM 44701T), isolated from a smear-ripened cheese.</title>
        <authorList>
            <consortium name="US DOE Joint Genome Institute (JGI-PGF)"/>
            <person name="Walter F."/>
            <person name="Albersmeier A."/>
            <person name="Kalinowski J."/>
            <person name="Ruckert C."/>
        </authorList>
    </citation>
    <scope>NUCLEOTIDE SEQUENCE</scope>
    <source>
        <strain evidence="2">VKM Ac-1447</strain>
    </source>
</reference>
<dbReference type="RefSeq" id="WP_210005701.1">
    <property type="nucleotide sequence ID" value="NZ_BSEO01000001.1"/>
</dbReference>
<name>A0A9W6HDK5_9MICO</name>
<feature type="transmembrane region" description="Helical" evidence="1">
    <location>
        <begin position="21"/>
        <end position="51"/>
    </location>
</feature>
<dbReference type="EMBL" id="BSEO01000001">
    <property type="protein sequence ID" value="GLJ78531.1"/>
    <property type="molecule type" value="Genomic_DNA"/>
</dbReference>
<reference evidence="2" key="2">
    <citation type="submission" date="2023-01" db="EMBL/GenBank/DDBJ databases">
        <authorList>
            <person name="Sun Q."/>
            <person name="Evtushenko L."/>
        </authorList>
    </citation>
    <scope>NUCLEOTIDE SEQUENCE</scope>
    <source>
        <strain evidence="2">VKM Ac-1447</strain>
    </source>
</reference>
<protein>
    <submittedName>
        <fullName evidence="2">Uncharacterized protein</fullName>
    </submittedName>
</protein>
<dbReference type="AlphaFoldDB" id="A0A9W6HDK5"/>